<evidence type="ECO:0000256" key="3">
    <source>
        <dbReference type="ARBA" id="ARBA00005037"/>
    </source>
</evidence>
<keyword evidence="5" id="KW-0285">Flavoprotein</keyword>
<dbReference type="Pfam" id="PF01243">
    <property type="entry name" value="PNPOx_N"/>
    <property type="match status" value="1"/>
</dbReference>
<dbReference type="PANTHER" id="PTHR10851">
    <property type="entry name" value="PYRIDOXINE-5-PHOSPHATE OXIDASE"/>
    <property type="match status" value="1"/>
</dbReference>
<evidence type="ECO:0000256" key="5">
    <source>
        <dbReference type="ARBA" id="ARBA00022630"/>
    </source>
</evidence>
<feature type="compositionally biased region" description="Polar residues" evidence="8">
    <location>
        <begin position="148"/>
        <end position="157"/>
    </location>
</feature>
<dbReference type="EC" id="1.4.3.5" evidence="4"/>
<evidence type="ECO:0000259" key="10">
    <source>
        <dbReference type="Pfam" id="PF10590"/>
    </source>
</evidence>
<dbReference type="UniPathway" id="UPA01068">
    <property type="reaction ID" value="UER00304"/>
</dbReference>
<protein>
    <recommendedName>
        <fullName evidence="4">pyridoxal 5'-phosphate synthase</fullName>
        <ecNumber evidence="4">1.4.3.5</ecNumber>
    </recommendedName>
</protein>
<dbReference type="Pfam" id="PF10590">
    <property type="entry name" value="PNP_phzG_C"/>
    <property type="match status" value="1"/>
</dbReference>
<comment type="cofactor">
    <cofactor evidence="1">
        <name>FMN</name>
        <dbReference type="ChEBI" id="CHEBI:58210"/>
    </cofactor>
</comment>
<dbReference type="InterPro" id="IPR011576">
    <property type="entry name" value="Pyridox_Oxase_N"/>
</dbReference>
<feature type="domain" description="Pyridoxine 5'-phosphate oxidase dimerisation C-terminal" evidence="10">
    <location>
        <begin position="295"/>
        <end position="351"/>
    </location>
</feature>
<feature type="region of interest" description="Disordered" evidence="8">
    <location>
        <begin position="141"/>
        <end position="171"/>
    </location>
</feature>
<organism evidence="11 12">
    <name type="scientific">Elaphomyces granulatus</name>
    <dbReference type="NCBI Taxonomy" id="519963"/>
    <lineage>
        <taxon>Eukaryota</taxon>
        <taxon>Fungi</taxon>
        <taxon>Dikarya</taxon>
        <taxon>Ascomycota</taxon>
        <taxon>Pezizomycotina</taxon>
        <taxon>Eurotiomycetes</taxon>
        <taxon>Eurotiomycetidae</taxon>
        <taxon>Eurotiales</taxon>
        <taxon>Elaphomycetaceae</taxon>
        <taxon>Elaphomyces</taxon>
    </lineage>
</organism>
<dbReference type="SUPFAM" id="SSF50475">
    <property type="entry name" value="FMN-binding split barrel"/>
    <property type="match status" value="1"/>
</dbReference>
<dbReference type="InterPro" id="IPR000659">
    <property type="entry name" value="Pyridox_Oxase"/>
</dbReference>
<keyword evidence="12" id="KW-1185">Reference proteome</keyword>
<name>A0A232M504_9EURO</name>
<dbReference type="Gene3D" id="2.30.110.10">
    <property type="entry name" value="Electron Transport, Fmn-binding Protein, Chain A"/>
    <property type="match status" value="1"/>
</dbReference>
<dbReference type="InterPro" id="IPR019576">
    <property type="entry name" value="Pyridoxamine_oxidase_dimer_C"/>
</dbReference>
<dbReference type="AlphaFoldDB" id="A0A232M504"/>
<sequence length="351" mass="39575">MGSSLHPKRLVFAPGDTKGPNTQDTTMTANTQISDLLRAETATLTSASQQELFSHPARAHQFIINPPLTLSQLHPTNPLHQFHSWFRDPRLSPSSAPEACTLATASLPSGRVSARMVYLKELDERGWVVYSNWDSREGKGGQVFGRGLSSSDTSTTGAGEEPRFSETHAGDRDQGNKWVALTFFWQTVERQVRIEGLLEPLSKEESETYWRTRERGSQIGAWASWQSKVLWSADQSAIHCLENETRDNLSGPGTTENTTDTAEILDDGRAVLEQRVKDVEARFANTEEIPLPPWWGGARIVPESVEFWQGRRSRLHDRFRYVRTHGAGNGTDDPEDHHDEQFKWRIERLSP</sequence>
<dbReference type="GO" id="GO:0004733">
    <property type="term" value="F:pyridoxamine phosphate oxidase activity"/>
    <property type="evidence" value="ECO:0007669"/>
    <property type="project" value="UniProtKB-EC"/>
</dbReference>
<dbReference type="GO" id="GO:0010181">
    <property type="term" value="F:FMN binding"/>
    <property type="evidence" value="ECO:0007669"/>
    <property type="project" value="InterPro"/>
</dbReference>
<dbReference type="InterPro" id="IPR012349">
    <property type="entry name" value="Split_barrel_FMN-bd"/>
</dbReference>
<keyword evidence="7" id="KW-0560">Oxidoreductase</keyword>
<dbReference type="PANTHER" id="PTHR10851:SF0">
    <property type="entry name" value="PYRIDOXINE-5'-PHOSPHATE OXIDASE"/>
    <property type="match status" value="1"/>
</dbReference>
<gene>
    <name evidence="11" type="ORF">Egran_00883</name>
</gene>
<dbReference type="OrthoDB" id="303614at2759"/>
<feature type="domain" description="Pyridoxamine 5'-phosphate oxidase N-terminal" evidence="9">
    <location>
        <begin position="175"/>
        <end position="228"/>
    </location>
</feature>
<comment type="pathway">
    <text evidence="3">Cofactor metabolism; pyridoxal 5'-phosphate salvage; pyridoxal 5'-phosphate from pyridoxine 5'-phosphate: step 1/1.</text>
</comment>
<comment type="caution">
    <text evidence="11">The sequence shown here is derived from an EMBL/GenBank/DDBJ whole genome shotgun (WGS) entry which is preliminary data.</text>
</comment>
<feature type="compositionally biased region" description="Basic and acidic residues" evidence="8">
    <location>
        <begin position="160"/>
        <end position="171"/>
    </location>
</feature>
<comment type="pathway">
    <text evidence="2">Cofactor metabolism; pyridoxal 5'-phosphate salvage; pyridoxal 5'-phosphate from pyridoxamine 5'-phosphate: step 1/1.</text>
</comment>
<evidence type="ECO:0000256" key="7">
    <source>
        <dbReference type="ARBA" id="ARBA00023002"/>
    </source>
</evidence>
<reference evidence="11 12" key="1">
    <citation type="journal article" date="2015" name="Environ. Microbiol.">
        <title>Metagenome sequence of Elaphomyces granulatus from sporocarp tissue reveals Ascomycota ectomycorrhizal fingerprints of genome expansion and a Proteobacteria-rich microbiome.</title>
        <authorList>
            <person name="Quandt C.A."/>
            <person name="Kohler A."/>
            <person name="Hesse C.N."/>
            <person name="Sharpton T.J."/>
            <person name="Martin F."/>
            <person name="Spatafora J.W."/>
        </authorList>
    </citation>
    <scope>NUCLEOTIDE SEQUENCE [LARGE SCALE GENOMIC DNA]</scope>
    <source>
        <strain evidence="11 12">OSC145934</strain>
    </source>
</reference>
<evidence type="ECO:0000256" key="2">
    <source>
        <dbReference type="ARBA" id="ARBA00004738"/>
    </source>
</evidence>
<proteinExistence type="predicted"/>
<dbReference type="GO" id="GO:0008615">
    <property type="term" value="P:pyridoxine biosynthetic process"/>
    <property type="evidence" value="ECO:0007669"/>
    <property type="project" value="InterPro"/>
</dbReference>
<evidence type="ECO:0000313" key="11">
    <source>
        <dbReference type="EMBL" id="OXV11354.1"/>
    </source>
</evidence>
<dbReference type="PROSITE" id="PS01064">
    <property type="entry name" value="PYRIDOX_OXIDASE"/>
    <property type="match status" value="1"/>
</dbReference>
<evidence type="ECO:0000256" key="4">
    <source>
        <dbReference type="ARBA" id="ARBA00012801"/>
    </source>
</evidence>
<dbReference type="Proteomes" id="UP000243515">
    <property type="component" value="Unassembled WGS sequence"/>
</dbReference>
<keyword evidence="6" id="KW-0288">FMN</keyword>
<evidence type="ECO:0000256" key="1">
    <source>
        <dbReference type="ARBA" id="ARBA00001917"/>
    </source>
</evidence>
<dbReference type="EMBL" id="NPHW01002490">
    <property type="protein sequence ID" value="OXV11354.1"/>
    <property type="molecule type" value="Genomic_DNA"/>
</dbReference>
<feature type="region of interest" description="Disordered" evidence="8">
    <location>
        <begin position="1"/>
        <end position="26"/>
    </location>
</feature>
<evidence type="ECO:0000256" key="8">
    <source>
        <dbReference type="SAM" id="MobiDB-lite"/>
    </source>
</evidence>
<evidence type="ECO:0000259" key="9">
    <source>
        <dbReference type="Pfam" id="PF01243"/>
    </source>
</evidence>
<evidence type="ECO:0000256" key="6">
    <source>
        <dbReference type="ARBA" id="ARBA00022643"/>
    </source>
</evidence>
<dbReference type="InterPro" id="IPR019740">
    <property type="entry name" value="Pyridox_Oxase_CS"/>
</dbReference>
<evidence type="ECO:0000313" key="12">
    <source>
        <dbReference type="Proteomes" id="UP000243515"/>
    </source>
</evidence>
<accession>A0A232M504</accession>